<dbReference type="InterPro" id="IPR011545">
    <property type="entry name" value="DEAD/DEAH_box_helicase_dom"/>
</dbReference>
<dbReference type="InterPro" id="IPR025313">
    <property type="entry name" value="SPB4-like_CTE"/>
</dbReference>
<dbReference type="Pfam" id="PF13959">
    <property type="entry name" value="CTE_SPB4"/>
    <property type="match status" value="1"/>
</dbReference>
<gene>
    <name evidence="13" type="ORF">B4U79_11468</name>
</gene>
<dbReference type="PROSITE" id="PS51194">
    <property type="entry name" value="HELICASE_CTER"/>
    <property type="match status" value="1"/>
</dbReference>
<keyword evidence="1 7" id="KW-0547">Nucleotide-binding</keyword>
<dbReference type="AlphaFoldDB" id="A0A443R0D4"/>
<comment type="domain">
    <text evidence="8">The Q motif is unique to and characteristic of the DEAD box family of RNA helicases and controls ATP binding and hydrolysis.</text>
</comment>
<dbReference type="GO" id="GO:0003724">
    <property type="term" value="F:RNA helicase activity"/>
    <property type="evidence" value="ECO:0007669"/>
    <property type="project" value="UniProtKB-EC"/>
</dbReference>
<comment type="catalytic activity">
    <reaction evidence="8">
        <text>ATP + H2O = ADP + phosphate + H(+)</text>
        <dbReference type="Rhea" id="RHEA:13065"/>
        <dbReference type="ChEBI" id="CHEBI:15377"/>
        <dbReference type="ChEBI" id="CHEBI:15378"/>
        <dbReference type="ChEBI" id="CHEBI:30616"/>
        <dbReference type="ChEBI" id="CHEBI:43474"/>
        <dbReference type="ChEBI" id="CHEBI:456216"/>
        <dbReference type="EC" id="3.6.4.13"/>
    </reaction>
</comment>
<feature type="compositionally biased region" description="Basic and acidic residues" evidence="9">
    <location>
        <begin position="695"/>
        <end position="712"/>
    </location>
</feature>
<keyword evidence="2 7" id="KW-0378">Hydrolase</keyword>
<evidence type="ECO:0000256" key="1">
    <source>
        <dbReference type="ARBA" id="ARBA00022741"/>
    </source>
</evidence>
<dbReference type="InterPro" id="IPR014014">
    <property type="entry name" value="RNA_helicase_DEAD_Q_motif"/>
</dbReference>
<dbReference type="Pfam" id="PF00270">
    <property type="entry name" value="DEAD"/>
    <property type="match status" value="1"/>
</dbReference>
<dbReference type="PROSITE" id="PS51192">
    <property type="entry name" value="HELICASE_ATP_BIND_1"/>
    <property type="match status" value="1"/>
</dbReference>
<feature type="short sequence motif" description="Q motif" evidence="6">
    <location>
        <begin position="50"/>
        <end position="78"/>
    </location>
</feature>
<comment type="similarity">
    <text evidence="7">Belongs to the DEAD box helicase family.</text>
</comment>
<evidence type="ECO:0000256" key="6">
    <source>
        <dbReference type="PROSITE-ProRule" id="PRU00552"/>
    </source>
</evidence>
<dbReference type="CDD" id="cd17941">
    <property type="entry name" value="DEADc_DDX10"/>
    <property type="match status" value="1"/>
</dbReference>
<dbReference type="GO" id="GO:0016887">
    <property type="term" value="F:ATP hydrolysis activity"/>
    <property type="evidence" value="ECO:0007669"/>
    <property type="project" value="RHEA"/>
</dbReference>
<keyword evidence="3 7" id="KW-0347">Helicase</keyword>
<proteinExistence type="inferred from homology"/>
<evidence type="ECO:0000256" key="4">
    <source>
        <dbReference type="ARBA" id="ARBA00022840"/>
    </source>
</evidence>
<dbReference type="SMART" id="SM00487">
    <property type="entry name" value="DEXDc"/>
    <property type="match status" value="1"/>
</dbReference>
<dbReference type="OrthoDB" id="10259640at2759"/>
<dbReference type="InterPro" id="IPR027417">
    <property type="entry name" value="P-loop_NTPase"/>
</dbReference>
<reference evidence="13 14" key="1">
    <citation type="journal article" date="2018" name="Gigascience">
        <title>Genomes of trombidid mites reveal novel predicted allergens and laterally-transferred genes associated with secondary metabolism.</title>
        <authorList>
            <person name="Dong X."/>
            <person name="Chaisiri K."/>
            <person name="Xia D."/>
            <person name="Armstrong S.D."/>
            <person name="Fang Y."/>
            <person name="Donnelly M.J."/>
            <person name="Kadowaki T."/>
            <person name="McGarry J.W."/>
            <person name="Darby A.C."/>
            <person name="Makepeace B.L."/>
        </authorList>
    </citation>
    <scope>NUCLEOTIDE SEQUENCE [LARGE SCALE GENOMIC DNA]</scope>
    <source>
        <strain evidence="13">UoL-WK</strain>
    </source>
</reference>
<dbReference type="SMART" id="SM01178">
    <property type="entry name" value="DUF4217"/>
    <property type="match status" value="1"/>
</dbReference>
<comment type="function">
    <text evidence="8">RNA helicase.</text>
</comment>
<evidence type="ECO:0000313" key="14">
    <source>
        <dbReference type="Proteomes" id="UP000285301"/>
    </source>
</evidence>
<dbReference type="PROSITE" id="PS51195">
    <property type="entry name" value="Q_MOTIF"/>
    <property type="match status" value="1"/>
</dbReference>
<dbReference type="Proteomes" id="UP000285301">
    <property type="component" value="Unassembled WGS sequence"/>
</dbReference>
<dbReference type="CDD" id="cd18787">
    <property type="entry name" value="SF2_C_DEAD"/>
    <property type="match status" value="1"/>
</dbReference>
<sequence length="771" mass="88713">MEETKAMTKRSKKETFDGDAAKQMRKTRREEEEITRLQHAYENFDSSSVNSFADFPLSNYTRKGLLGAKYTIPTEIQREAIGLALKGCDILGAAKTGSGKTLAFVIPILECLFRERWTKFDGIGAIVITPTRELAYQIFEVINKVGEYHDFSVGLIIGGKDLKFEKGRMGKCNIVIATPGRLLQHMDENPLFICDTLKVVVLDEADRILDLGFAKTMNSIIENLPPKRQTLLFSATQTKSVKDLARLSLKDPMYVSVHENAKVSTPETLVQSYIVCELHDKLNILWSFIKSHRKHKILVFMSSCKQVKYVYELFCRMRPGISLLALYGTLHQLRRMAIYDDFRNKERAVLFATDIASRGLDFPAVHWVIQLDCPEDVNTYIHRAGRTARYMTGGESLLVLLPSEEESMIEQLKKRKIPINRIEVDPKKINKIERKAEALCARDVALKESAQRAFKAYVKNCFLMNDKSVFDVNKLELHKFAGSLGLEITPRIRFIEKARSLKHNDRKKETKPNNKKESLIDAMHYSSDEGDDLFTVKKVHTFEDDNRGTEEIKKEKKVTKAKVAKKLLKKNINPNQKIVFDDDGNPIEDIRKTQTSEKVKLLEEKKTSGIDIELAKEIMRDEDKIDKQLYRQMIKEKHRAGTQFTVYFFKERRIKEKEKRRNGHKSAKAYLDAEEESENEDEIDTQKYIAELPDPDAHYDSKDESNESEHEYAASNDSSDEKEDDSDNSEEEEFVRKKKRRKFSESSDNYVPDTGLSLLEDESLAVHLLNN</sequence>
<evidence type="ECO:0000259" key="11">
    <source>
        <dbReference type="PROSITE" id="PS51194"/>
    </source>
</evidence>
<dbReference type="InterPro" id="IPR014001">
    <property type="entry name" value="Helicase_ATP-bd"/>
</dbReference>
<dbReference type="InterPro" id="IPR001650">
    <property type="entry name" value="Helicase_C-like"/>
</dbReference>
<evidence type="ECO:0000259" key="10">
    <source>
        <dbReference type="PROSITE" id="PS51192"/>
    </source>
</evidence>
<dbReference type="SUPFAM" id="SSF52540">
    <property type="entry name" value="P-loop containing nucleoside triphosphate hydrolases"/>
    <property type="match status" value="1"/>
</dbReference>
<feature type="compositionally biased region" description="Basic and acidic residues" evidence="9">
    <location>
        <begin position="13"/>
        <end position="31"/>
    </location>
</feature>
<feature type="region of interest" description="Disordered" evidence="9">
    <location>
        <begin position="1"/>
        <end position="31"/>
    </location>
</feature>
<evidence type="ECO:0000256" key="3">
    <source>
        <dbReference type="ARBA" id="ARBA00022806"/>
    </source>
</evidence>
<keyword evidence="14" id="KW-1185">Reference proteome</keyword>
<evidence type="ECO:0000259" key="12">
    <source>
        <dbReference type="PROSITE" id="PS51195"/>
    </source>
</evidence>
<keyword evidence="4 7" id="KW-0067">ATP-binding</keyword>
<dbReference type="STRING" id="1965070.A0A443R0D4"/>
<dbReference type="GO" id="GO:0003723">
    <property type="term" value="F:RNA binding"/>
    <property type="evidence" value="ECO:0007669"/>
    <property type="project" value="UniProtKB-UniRule"/>
</dbReference>
<keyword evidence="5 8" id="KW-0694">RNA-binding</keyword>
<dbReference type="EMBL" id="NCKU01002807">
    <property type="protein sequence ID" value="RWS08741.1"/>
    <property type="molecule type" value="Genomic_DNA"/>
</dbReference>
<feature type="compositionally biased region" description="Acidic residues" evidence="9">
    <location>
        <begin position="718"/>
        <end position="733"/>
    </location>
</feature>
<organism evidence="13 14">
    <name type="scientific">Dinothrombium tinctorium</name>
    <dbReference type="NCBI Taxonomy" id="1965070"/>
    <lineage>
        <taxon>Eukaryota</taxon>
        <taxon>Metazoa</taxon>
        <taxon>Ecdysozoa</taxon>
        <taxon>Arthropoda</taxon>
        <taxon>Chelicerata</taxon>
        <taxon>Arachnida</taxon>
        <taxon>Acari</taxon>
        <taxon>Acariformes</taxon>
        <taxon>Trombidiformes</taxon>
        <taxon>Prostigmata</taxon>
        <taxon>Anystina</taxon>
        <taxon>Parasitengona</taxon>
        <taxon>Trombidioidea</taxon>
        <taxon>Trombidiidae</taxon>
        <taxon>Dinothrombium</taxon>
    </lineage>
</organism>
<evidence type="ECO:0000256" key="2">
    <source>
        <dbReference type="ARBA" id="ARBA00022801"/>
    </source>
</evidence>
<feature type="compositionally biased region" description="Acidic residues" evidence="9">
    <location>
        <begin position="672"/>
        <end position="683"/>
    </location>
</feature>
<accession>A0A443R0D4</accession>
<evidence type="ECO:0000313" key="13">
    <source>
        <dbReference type="EMBL" id="RWS08741.1"/>
    </source>
</evidence>
<dbReference type="Gene3D" id="3.40.50.300">
    <property type="entry name" value="P-loop containing nucleotide triphosphate hydrolases"/>
    <property type="match status" value="2"/>
</dbReference>
<feature type="domain" description="Helicase ATP-binding" evidence="10">
    <location>
        <begin position="81"/>
        <end position="255"/>
    </location>
</feature>
<dbReference type="PROSITE" id="PS00039">
    <property type="entry name" value="DEAD_ATP_HELICASE"/>
    <property type="match status" value="1"/>
</dbReference>
<name>A0A443R0D4_9ACAR</name>
<protein>
    <recommendedName>
        <fullName evidence="8">ATP-dependent RNA helicase</fullName>
        <ecNumber evidence="8">3.6.4.13</ecNumber>
    </recommendedName>
</protein>
<feature type="region of interest" description="Disordered" evidence="9">
    <location>
        <begin position="658"/>
        <end position="756"/>
    </location>
</feature>
<dbReference type="InterPro" id="IPR000629">
    <property type="entry name" value="RNA-helicase_DEAD-box_CS"/>
</dbReference>
<evidence type="ECO:0000256" key="9">
    <source>
        <dbReference type="SAM" id="MobiDB-lite"/>
    </source>
</evidence>
<dbReference type="GO" id="GO:0005524">
    <property type="term" value="F:ATP binding"/>
    <property type="evidence" value="ECO:0007669"/>
    <property type="project" value="UniProtKB-UniRule"/>
</dbReference>
<feature type="domain" description="DEAD-box RNA helicase Q" evidence="12">
    <location>
        <begin position="50"/>
        <end position="78"/>
    </location>
</feature>
<feature type="domain" description="Helicase C-terminal" evidence="11">
    <location>
        <begin position="281"/>
        <end position="433"/>
    </location>
</feature>
<evidence type="ECO:0000256" key="5">
    <source>
        <dbReference type="ARBA" id="ARBA00022884"/>
    </source>
</evidence>
<dbReference type="SMART" id="SM00490">
    <property type="entry name" value="HELICc"/>
    <property type="match status" value="1"/>
</dbReference>
<dbReference type="Pfam" id="PF00271">
    <property type="entry name" value="Helicase_C"/>
    <property type="match status" value="1"/>
</dbReference>
<dbReference type="PANTHER" id="PTHR24031">
    <property type="entry name" value="RNA HELICASE"/>
    <property type="match status" value="1"/>
</dbReference>
<dbReference type="EC" id="3.6.4.13" evidence="8"/>
<evidence type="ECO:0000256" key="7">
    <source>
        <dbReference type="RuleBase" id="RU000492"/>
    </source>
</evidence>
<comment type="caution">
    <text evidence="13">The sequence shown here is derived from an EMBL/GenBank/DDBJ whole genome shotgun (WGS) entry which is preliminary data.</text>
</comment>
<evidence type="ECO:0000256" key="8">
    <source>
        <dbReference type="RuleBase" id="RU365068"/>
    </source>
</evidence>